<gene>
    <name evidence="3" type="ORF">GCM10010468_46740</name>
</gene>
<organism evidence="3 4">
    <name type="scientific">Actinocorallia longicatena</name>
    <dbReference type="NCBI Taxonomy" id="111803"/>
    <lineage>
        <taxon>Bacteria</taxon>
        <taxon>Bacillati</taxon>
        <taxon>Actinomycetota</taxon>
        <taxon>Actinomycetes</taxon>
        <taxon>Streptosporangiales</taxon>
        <taxon>Thermomonosporaceae</taxon>
        <taxon>Actinocorallia</taxon>
    </lineage>
</organism>
<dbReference type="InterPro" id="IPR042070">
    <property type="entry name" value="PucR_C-HTH_sf"/>
</dbReference>
<evidence type="ECO:0000313" key="4">
    <source>
        <dbReference type="Proteomes" id="UP001501237"/>
    </source>
</evidence>
<name>A0ABP6QGQ1_9ACTN</name>
<sequence>MPEPFQAFADTPTELPPSFLEGFIRPKLEALAVEVVTAIREQVPELSGMLDDEGTAYALKGFTDFFDEFIDGRFVSLPPVQGTARQTHRAFVTRAFLQGHTLTGLLAAYQVGARIVWGRLSLAGREAGVAPDELYVLARILFDRLEDVSTASVKIFEQLRNEPANLFKERRLHLAKVLVKEAAHDGHTLRDLAAEASWHLPEQVACVALGDRFSHETHRPIGLDQDVLCDFERADPFMLVPSPDLPGRTAMLRRAFNGIVHALGPVVPLAEATLSLRLARRALTLVDGGLLTAEGGAVRCDDHLATLHLFGDEACATLLMDRSLAAFDGISASRRTPLLETLLTWLNSGSSLPEIAERLQIHPQTVRYRMRQLESLFDTDLNDPRWRIDMQLALRTWALYRVRAQHPQPEP</sequence>
<evidence type="ECO:0000259" key="1">
    <source>
        <dbReference type="Pfam" id="PF13556"/>
    </source>
</evidence>
<evidence type="ECO:0000259" key="2">
    <source>
        <dbReference type="Pfam" id="PF25906"/>
    </source>
</evidence>
<evidence type="ECO:0000313" key="3">
    <source>
        <dbReference type="EMBL" id="GAA3221554.1"/>
    </source>
</evidence>
<dbReference type="Pfam" id="PF25906">
    <property type="entry name" value="PucR-like_N"/>
    <property type="match status" value="1"/>
</dbReference>
<dbReference type="RefSeq" id="WP_344831891.1">
    <property type="nucleotide sequence ID" value="NZ_BAAAUV010000012.1"/>
</dbReference>
<proteinExistence type="predicted"/>
<reference evidence="4" key="1">
    <citation type="journal article" date="2019" name="Int. J. Syst. Evol. Microbiol.">
        <title>The Global Catalogue of Microorganisms (GCM) 10K type strain sequencing project: providing services to taxonomists for standard genome sequencing and annotation.</title>
        <authorList>
            <consortium name="The Broad Institute Genomics Platform"/>
            <consortium name="The Broad Institute Genome Sequencing Center for Infectious Disease"/>
            <person name="Wu L."/>
            <person name="Ma J."/>
        </authorList>
    </citation>
    <scope>NUCLEOTIDE SEQUENCE [LARGE SCALE GENOMIC DNA]</scope>
    <source>
        <strain evidence="4">JCM 9377</strain>
    </source>
</reference>
<accession>A0ABP6QGQ1</accession>
<dbReference type="Proteomes" id="UP001501237">
    <property type="component" value="Unassembled WGS sequence"/>
</dbReference>
<dbReference type="InterPro" id="IPR058663">
    <property type="entry name" value="PucR-like_N"/>
</dbReference>
<protein>
    <submittedName>
        <fullName evidence="3">Helix-turn-helix domain-containing protein</fullName>
    </submittedName>
</protein>
<feature type="domain" description="PucR C-terminal helix-turn-helix" evidence="1">
    <location>
        <begin position="338"/>
        <end position="395"/>
    </location>
</feature>
<dbReference type="InterPro" id="IPR051448">
    <property type="entry name" value="CdaR-like_regulators"/>
</dbReference>
<comment type="caution">
    <text evidence="3">The sequence shown here is derived from an EMBL/GenBank/DDBJ whole genome shotgun (WGS) entry which is preliminary data.</text>
</comment>
<dbReference type="Pfam" id="PF13556">
    <property type="entry name" value="HTH_30"/>
    <property type="match status" value="1"/>
</dbReference>
<dbReference type="PANTHER" id="PTHR33744">
    <property type="entry name" value="CARBOHYDRATE DIACID REGULATOR"/>
    <property type="match status" value="1"/>
</dbReference>
<dbReference type="InterPro" id="IPR025736">
    <property type="entry name" value="PucR_C-HTH_dom"/>
</dbReference>
<keyword evidence="4" id="KW-1185">Reference proteome</keyword>
<dbReference type="PANTHER" id="PTHR33744:SF1">
    <property type="entry name" value="DNA-BINDING TRANSCRIPTIONAL ACTIVATOR ADER"/>
    <property type="match status" value="1"/>
</dbReference>
<feature type="domain" description="PucR-like N-terminal" evidence="2">
    <location>
        <begin position="15"/>
        <end position="178"/>
    </location>
</feature>
<dbReference type="Gene3D" id="1.10.10.2840">
    <property type="entry name" value="PucR C-terminal helix-turn-helix domain"/>
    <property type="match status" value="1"/>
</dbReference>
<dbReference type="EMBL" id="BAAAUV010000012">
    <property type="protein sequence ID" value="GAA3221554.1"/>
    <property type="molecule type" value="Genomic_DNA"/>
</dbReference>